<accession>A0A8C5Q6N0</accession>
<protein>
    <recommendedName>
        <fullName evidence="5">Reverse transcriptase domain-containing protein</fullName>
    </recommendedName>
</protein>
<dbReference type="Ensembl" id="ENSLLET00000034029.1">
    <property type="protein sequence ID" value="ENSLLEP00000032767.1"/>
    <property type="gene ID" value="ENSLLEG00000020778.1"/>
</dbReference>
<feature type="domain" description="Reverse transcriptase" evidence="1">
    <location>
        <begin position="525"/>
        <end position="672"/>
    </location>
</feature>
<dbReference type="Pfam" id="PF00078">
    <property type="entry name" value="RVT_1"/>
    <property type="match status" value="1"/>
</dbReference>
<feature type="domain" description="Endonuclease/exonuclease/phosphatase" evidence="2">
    <location>
        <begin position="10"/>
        <end position="233"/>
    </location>
</feature>
<organism evidence="3 4">
    <name type="scientific">Leptobrachium leishanense</name>
    <name type="common">Leishan spiny toad</name>
    <dbReference type="NCBI Taxonomy" id="445787"/>
    <lineage>
        <taxon>Eukaryota</taxon>
        <taxon>Metazoa</taxon>
        <taxon>Chordata</taxon>
        <taxon>Craniata</taxon>
        <taxon>Vertebrata</taxon>
        <taxon>Euteleostomi</taxon>
        <taxon>Amphibia</taxon>
        <taxon>Batrachia</taxon>
        <taxon>Anura</taxon>
        <taxon>Pelobatoidea</taxon>
        <taxon>Megophryidae</taxon>
        <taxon>Leptobrachium</taxon>
    </lineage>
</organism>
<dbReference type="CDD" id="cd01650">
    <property type="entry name" value="RT_nLTR_like"/>
    <property type="match status" value="1"/>
</dbReference>
<evidence type="ECO:0000259" key="2">
    <source>
        <dbReference type="Pfam" id="PF03372"/>
    </source>
</evidence>
<evidence type="ECO:0000259" key="1">
    <source>
        <dbReference type="Pfam" id="PF00078"/>
    </source>
</evidence>
<dbReference type="Pfam" id="PF03372">
    <property type="entry name" value="Exo_endo_phos"/>
    <property type="match status" value="1"/>
</dbReference>
<dbReference type="GO" id="GO:0003824">
    <property type="term" value="F:catalytic activity"/>
    <property type="evidence" value="ECO:0007669"/>
    <property type="project" value="InterPro"/>
</dbReference>
<sequence>MYAPGSLHCVSYNVRGLNTPEKRRKILRELRAQKTSIAFLQETHFKQDMAPTFRDSYFPLGFFGNYDGGKARGTAIIMSREVPFVETGLSADPAGRFLFVKGTIAGTKYTFASIYLPNKSQHRSLATILRLLSVFQDGILILAGDFNVAMDPKIDTSLGASSLPRNILTHLKRTLDRYQLVDVWRALHGTERGYSFYSPVHASYSRIDYFFLSQHQIPTVRSSVIHTGTWSDHAPLSIHVVSPLQVPRERTWKLNLTLLNDPIVLQEVKKLLTDYFQDNLTPDIPLSTVWEAHKAVIRGLLICKGTAAKKLRQTQIKDLFQKVNSLEALHADNGDPLTYQSLLEARTALTTHLSSDLKYLAVKTGAFYALNENKPGKLLAHILRTRRSRAYIPRLRLPSGQVTVNPDMIAGEFCSYFTKLYSIQSSQFPQLNIDDITQYLQRTIHRSLTCDEAEALGSQIGKEELTLAIKQSKAYKCPGPDGLPAEYFKILQEELLPHMLSTFNSILEEGTFHPSALAATISLLPKTGKDLLYSSSYRPISLLNADIKLLARVLANRLQKHLPGLVDPDQVGFIPGREARDATTRVINAICRAHSDNTPFLLLSTDAEKAFDRVLWPYLHKVLEGFGLGEGFLKWITALYSAPTARIRVNGALTPSFPIRNGTRQGCPCPPYYLLSCAGATINFDQS</sequence>
<reference evidence="3" key="2">
    <citation type="submission" date="2025-09" db="UniProtKB">
        <authorList>
            <consortium name="Ensembl"/>
        </authorList>
    </citation>
    <scope>IDENTIFICATION</scope>
</reference>
<dbReference type="AlphaFoldDB" id="A0A8C5Q6N0"/>
<dbReference type="Proteomes" id="UP000694569">
    <property type="component" value="Unplaced"/>
</dbReference>
<dbReference type="InterPro" id="IPR036691">
    <property type="entry name" value="Endo/exonu/phosph_ase_sf"/>
</dbReference>
<evidence type="ECO:0000313" key="4">
    <source>
        <dbReference type="Proteomes" id="UP000694569"/>
    </source>
</evidence>
<dbReference type="InterPro" id="IPR005135">
    <property type="entry name" value="Endo/exonuclease/phosphatase"/>
</dbReference>
<evidence type="ECO:0008006" key="5">
    <source>
        <dbReference type="Google" id="ProtNLM"/>
    </source>
</evidence>
<dbReference type="SUPFAM" id="SSF56672">
    <property type="entry name" value="DNA/RNA polymerases"/>
    <property type="match status" value="1"/>
</dbReference>
<dbReference type="GeneTree" id="ENSGT00940000165023"/>
<dbReference type="InterPro" id="IPR000477">
    <property type="entry name" value="RT_dom"/>
</dbReference>
<name>A0A8C5Q6N0_9ANUR</name>
<keyword evidence="4" id="KW-1185">Reference proteome</keyword>
<reference evidence="3" key="1">
    <citation type="submission" date="2025-08" db="UniProtKB">
        <authorList>
            <consortium name="Ensembl"/>
        </authorList>
    </citation>
    <scope>IDENTIFICATION</scope>
</reference>
<dbReference type="OrthoDB" id="9836372at2759"/>
<evidence type="ECO:0000313" key="3">
    <source>
        <dbReference type="Ensembl" id="ENSLLEP00000032767.1"/>
    </source>
</evidence>
<dbReference type="PANTHER" id="PTHR19446">
    <property type="entry name" value="REVERSE TRANSCRIPTASES"/>
    <property type="match status" value="1"/>
</dbReference>
<dbReference type="InterPro" id="IPR043502">
    <property type="entry name" value="DNA/RNA_pol_sf"/>
</dbReference>
<dbReference type="SUPFAM" id="SSF56219">
    <property type="entry name" value="DNase I-like"/>
    <property type="match status" value="1"/>
</dbReference>
<dbReference type="Gene3D" id="3.60.10.10">
    <property type="entry name" value="Endonuclease/exonuclease/phosphatase"/>
    <property type="match status" value="1"/>
</dbReference>
<dbReference type="CDD" id="cd09076">
    <property type="entry name" value="L1-EN"/>
    <property type="match status" value="1"/>
</dbReference>
<proteinExistence type="predicted"/>